<feature type="domain" description="HDOD" evidence="1">
    <location>
        <begin position="21"/>
        <end position="213"/>
    </location>
</feature>
<name>A0A2K2H7H7_9BACT</name>
<dbReference type="PANTHER" id="PTHR33525:SF3">
    <property type="entry name" value="RIBONUCLEASE Y"/>
    <property type="match status" value="1"/>
</dbReference>
<dbReference type="InterPro" id="IPR052340">
    <property type="entry name" value="RNase_Y/CdgJ"/>
</dbReference>
<gene>
    <name evidence="2" type="ORF">C2E25_13630</name>
</gene>
<sequence length="288" mass="32058">MSAPSLLAMVEQALAAEDLKLPVFNQTALQLQRALGKADFSVEKCAALINRDQALASEILKEANSSFYGGLKKVVTINEAIVRLGAREVLRLTVQVTQRGLYRCRHKGLNLLMEKLWRHSLGCALGAYWLAKNTGYQTLMQEAFLGGLLHDIGHLFLLKVLEDVCRAQPQTRLSEALVMEVLVSMHVEQGYRLMQHWGLPDEYADIVRYHHHPEPPIESSLLTLVMLADQACRKLGISLVHHPELVLATSREAQLLGVKETTLAQLEIALEDKFPESVNSLPANSTSH</sequence>
<dbReference type="RefSeq" id="WP_103116283.1">
    <property type="nucleotide sequence ID" value="NZ_PPFX01000037.1"/>
</dbReference>
<dbReference type="SMART" id="SM00471">
    <property type="entry name" value="HDc"/>
    <property type="match status" value="1"/>
</dbReference>
<reference evidence="2 3" key="1">
    <citation type="journal article" date="2018" name="Genome Announc.">
        <title>Genome Sequence of Geothermobacter sp. HR-1 Iron Reducer from the Loihi Seamount.</title>
        <authorList>
            <person name="Smith H."/>
            <person name="Abuyen K."/>
            <person name="Tremblay J."/>
            <person name="Savalia P."/>
            <person name="Perez-Rodriguez I."/>
            <person name="Emerson D."/>
            <person name="Tully B."/>
            <person name="Amend J."/>
        </authorList>
    </citation>
    <scope>NUCLEOTIDE SEQUENCE [LARGE SCALE GENOMIC DNA]</scope>
    <source>
        <strain evidence="2 3">HR-1</strain>
    </source>
</reference>
<keyword evidence="2" id="KW-0378">Hydrolase</keyword>
<dbReference type="OrthoDB" id="9773799at2"/>
<dbReference type="InterPro" id="IPR013976">
    <property type="entry name" value="HDOD"/>
</dbReference>
<dbReference type="InterPro" id="IPR003607">
    <property type="entry name" value="HD/PDEase_dom"/>
</dbReference>
<dbReference type="Proteomes" id="UP000236340">
    <property type="component" value="Unassembled WGS sequence"/>
</dbReference>
<dbReference type="EMBL" id="PPFX01000037">
    <property type="protein sequence ID" value="PNU19183.1"/>
    <property type="molecule type" value="Genomic_DNA"/>
</dbReference>
<dbReference type="Pfam" id="PF08668">
    <property type="entry name" value="HDOD"/>
    <property type="match status" value="1"/>
</dbReference>
<evidence type="ECO:0000313" key="3">
    <source>
        <dbReference type="Proteomes" id="UP000236340"/>
    </source>
</evidence>
<dbReference type="SUPFAM" id="SSF109604">
    <property type="entry name" value="HD-domain/PDEase-like"/>
    <property type="match status" value="1"/>
</dbReference>
<evidence type="ECO:0000259" key="1">
    <source>
        <dbReference type="PROSITE" id="PS51833"/>
    </source>
</evidence>
<protein>
    <submittedName>
        <fullName evidence="2">Phosphohydrolase</fullName>
    </submittedName>
</protein>
<proteinExistence type="predicted"/>
<dbReference type="AlphaFoldDB" id="A0A2K2H7H7"/>
<dbReference type="PANTHER" id="PTHR33525">
    <property type="match status" value="1"/>
</dbReference>
<dbReference type="GO" id="GO:0016787">
    <property type="term" value="F:hydrolase activity"/>
    <property type="evidence" value="ECO:0007669"/>
    <property type="project" value="UniProtKB-KW"/>
</dbReference>
<accession>A0A2K2H7H7</accession>
<evidence type="ECO:0000313" key="2">
    <source>
        <dbReference type="EMBL" id="PNU19183.1"/>
    </source>
</evidence>
<organism evidence="2 3">
    <name type="scientific">Geothermobacter hydrogeniphilus</name>
    <dbReference type="NCBI Taxonomy" id="1969733"/>
    <lineage>
        <taxon>Bacteria</taxon>
        <taxon>Pseudomonadati</taxon>
        <taxon>Thermodesulfobacteriota</taxon>
        <taxon>Desulfuromonadia</taxon>
        <taxon>Desulfuromonadales</taxon>
        <taxon>Geothermobacteraceae</taxon>
        <taxon>Geothermobacter</taxon>
    </lineage>
</organism>
<dbReference type="Gene3D" id="1.10.3210.10">
    <property type="entry name" value="Hypothetical protein af1432"/>
    <property type="match status" value="1"/>
</dbReference>
<comment type="caution">
    <text evidence="2">The sequence shown here is derived from an EMBL/GenBank/DDBJ whole genome shotgun (WGS) entry which is preliminary data.</text>
</comment>
<dbReference type="PROSITE" id="PS51833">
    <property type="entry name" value="HDOD"/>
    <property type="match status" value="1"/>
</dbReference>